<keyword evidence="1" id="KW-1133">Transmembrane helix</keyword>
<dbReference type="SUPFAM" id="SSF54768">
    <property type="entry name" value="dsRNA-binding domain-like"/>
    <property type="match status" value="1"/>
</dbReference>
<dbReference type="PANTHER" id="PTHR42030">
    <property type="entry name" value="DRBM DOMAIN-CONTAINING PROTEIN"/>
    <property type="match status" value="1"/>
</dbReference>
<dbReference type="HOGENOM" id="CLU_1468078_0_0_1"/>
<dbReference type="CDD" id="cd00048">
    <property type="entry name" value="DSRM_SF"/>
    <property type="match status" value="1"/>
</dbReference>
<dbReference type="Proteomes" id="UP000027238">
    <property type="component" value="Unassembled WGS sequence"/>
</dbReference>
<evidence type="ECO:0000313" key="2">
    <source>
        <dbReference type="EMBL" id="KDN71909.1"/>
    </source>
</evidence>
<evidence type="ECO:0000313" key="3">
    <source>
        <dbReference type="Proteomes" id="UP000027238"/>
    </source>
</evidence>
<dbReference type="OrthoDB" id="5418749at2759"/>
<sequence length="184" mass="19812">MTLRAQVYHDVLPPLTLPTSAGLVCGLASDEAKALTPKWHTPLLLAAVAAVAASAAAAAAAHQRQTLFVFSTIPLHHMYSNKTYSTTAAMSSPYNSQGGTWQERLEDACREANILPPVFQIVSDRRGGRTAWSSRVTVHGRTLSARFWYDGKNLNNAKEDAAEMALNYLTGSNPSSPANSRGGW</sequence>
<dbReference type="PANTHER" id="PTHR42030:SF1">
    <property type="entry name" value="DRBM DOMAIN-CONTAINING PROTEIN"/>
    <property type="match status" value="1"/>
</dbReference>
<keyword evidence="1" id="KW-0812">Transmembrane</keyword>
<evidence type="ECO:0000256" key="1">
    <source>
        <dbReference type="SAM" id="Phobius"/>
    </source>
</evidence>
<name>A0A066XW38_COLSU</name>
<dbReference type="EMBL" id="JMSE01000096">
    <property type="protein sequence ID" value="KDN71909.1"/>
    <property type="molecule type" value="Genomic_DNA"/>
</dbReference>
<evidence type="ECO:0008006" key="4">
    <source>
        <dbReference type="Google" id="ProtNLM"/>
    </source>
</evidence>
<gene>
    <name evidence="2" type="ORF">CSUB01_08205</name>
</gene>
<dbReference type="eggNOG" id="ENOG502S8ZQ">
    <property type="taxonomic scope" value="Eukaryota"/>
</dbReference>
<dbReference type="Gene3D" id="3.30.160.20">
    <property type="match status" value="1"/>
</dbReference>
<reference evidence="3" key="1">
    <citation type="journal article" date="2014" name="Genome Announc.">
        <title>Draft genome sequence of Colletotrichum sublineola, a destructive pathogen of cultivated sorghum.</title>
        <authorList>
            <person name="Baroncelli R."/>
            <person name="Sanz-Martin J.M."/>
            <person name="Rech G.E."/>
            <person name="Sukno S.A."/>
            <person name="Thon M.R."/>
        </authorList>
    </citation>
    <scope>NUCLEOTIDE SEQUENCE [LARGE SCALE GENOMIC DNA]</scope>
    <source>
        <strain evidence="3">TX430BB</strain>
    </source>
</reference>
<proteinExistence type="predicted"/>
<feature type="transmembrane region" description="Helical" evidence="1">
    <location>
        <begin position="43"/>
        <end position="61"/>
    </location>
</feature>
<accession>A0A066XW38</accession>
<protein>
    <recommendedName>
        <fullName evidence="4">DRBM domain-containing protein</fullName>
    </recommendedName>
</protein>
<keyword evidence="1" id="KW-0472">Membrane</keyword>
<comment type="caution">
    <text evidence="2">The sequence shown here is derived from an EMBL/GenBank/DDBJ whole genome shotgun (WGS) entry which is preliminary data.</text>
</comment>
<dbReference type="AlphaFoldDB" id="A0A066XW38"/>
<organism evidence="2 3">
    <name type="scientific">Colletotrichum sublineola</name>
    <name type="common">Sorghum anthracnose fungus</name>
    <dbReference type="NCBI Taxonomy" id="1173701"/>
    <lineage>
        <taxon>Eukaryota</taxon>
        <taxon>Fungi</taxon>
        <taxon>Dikarya</taxon>
        <taxon>Ascomycota</taxon>
        <taxon>Pezizomycotina</taxon>
        <taxon>Sordariomycetes</taxon>
        <taxon>Hypocreomycetidae</taxon>
        <taxon>Glomerellales</taxon>
        <taxon>Glomerellaceae</taxon>
        <taxon>Colletotrichum</taxon>
        <taxon>Colletotrichum graminicola species complex</taxon>
    </lineage>
</organism>
<keyword evidence="3" id="KW-1185">Reference proteome</keyword>